<feature type="domain" description="FCP1 homology" evidence="2">
    <location>
        <begin position="392"/>
        <end position="576"/>
    </location>
</feature>
<sequence>MDFDNELREDPPAVISLGDSLTSTEDMNLLQKQKHNQDVEDKDENPDFSQDDSSLKTDATVKNSLHESPVLPDLSVSQKNVDLKSTKKKRKRQKTENNAVDVNGCCTPENTFSPKSPTPALDMPPEHPIQCISSDAVMTESGVEADICLGENEEKEQNMLGEVAEKNNEECDIQDEGCNCNSVVADAELIAKESVLEVVKMNTVQSIIDNTSNPEGTSAYVKNESLVTNHDEDLEVHDSCDTSQCIKIYSRKKLNNVSCKSNSDSPSPVNCNREPTMQKNNNDDSHKFSDGPLTDGFMERETEHSTDQSKVEAEEIELMTENTSEQRSIATSSVVDIPVTQLEETSARLGDHAEVSRNDLFCPGDGSGSSLVTVNDGNSKFSQFSVNRTIISNSKNKLLILDVNGLLADCVSDVPNGYYQPEPDFWLKRRKVYKRPFCDDFLQFCFDRFHVGIWSSRAKCNVDEVVKFLLGKSASKLLFQWNQSHCTTTRFSTVENRDKPLALKELRKLWEKQEPDLPWEKGDFNESNTLLLDDSPYKALVNPMYTAIFPYSYRYYHTRDSSLGPKGDLRVYLEKLAMADNIQEFVSSNPFGQRPIREANPSWGYYLKVIESLKCMENDRPSSSSDREKTA</sequence>
<protein>
    <submittedName>
        <fullName evidence="4">Uncharacterized protein LOC101503892</fullName>
    </submittedName>
</protein>
<reference evidence="3" key="1">
    <citation type="journal article" date="2013" name="Nat. Biotechnol.">
        <title>Draft genome sequence of chickpea (Cicer arietinum) provides a resource for trait improvement.</title>
        <authorList>
            <person name="Varshney R.K."/>
            <person name="Song C."/>
            <person name="Saxena R.K."/>
            <person name="Azam S."/>
            <person name="Yu S."/>
            <person name="Sharpe A.G."/>
            <person name="Cannon S."/>
            <person name="Baek J."/>
            <person name="Rosen B.D."/>
            <person name="Tar'an B."/>
            <person name="Millan T."/>
            <person name="Zhang X."/>
            <person name="Ramsay L.D."/>
            <person name="Iwata A."/>
            <person name="Wang Y."/>
            <person name="Nelson W."/>
            <person name="Farmer A.D."/>
            <person name="Gaur P.M."/>
            <person name="Soderlund C."/>
            <person name="Penmetsa R.V."/>
            <person name="Xu C."/>
            <person name="Bharti A.K."/>
            <person name="He W."/>
            <person name="Winter P."/>
            <person name="Zhao S."/>
            <person name="Hane J.K."/>
            <person name="Carrasquilla-Garcia N."/>
            <person name="Condie J.A."/>
            <person name="Upadhyaya H.D."/>
            <person name="Luo M.C."/>
            <person name="Thudi M."/>
            <person name="Gowda C.L."/>
            <person name="Singh N.P."/>
            <person name="Lichtenzveig J."/>
            <person name="Gali K.K."/>
            <person name="Rubio J."/>
            <person name="Nadarajan N."/>
            <person name="Dolezel J."/>
            <person name="Bansal K.C."/>
            <person name="Xu X."/>
            <person name="Edwards D."/>
            <person name="Zhang G."/>
            <person name="Kahl G."/>
            <person name="Gil J."/>
            <person name="Singh K.B."/>
            <person name="Datta S.K."/>
            <person name="Jackson S.A."/>
            <person name="Wang J."/>
            <person name="Cook D.R."/>
        </authorList>
    </citation>
    <scope>NUCLEOTIDE SEQUENCE [LARGE SCALE GENOMIC DNA]</scope>
    <source>
        <strain evidence="3">cv. CDC Frontier</strain>
    </source>
</reference>
<dbReference type="KEGG" id="cam:101503892"/>
<feature type="compositionally biased region" description="Basic and acidic residues" evidence="1">
    <location>
        <begin position="297"/>
        <end position="310"/>
    </location>
</feature>
<evidence type="ECO:0000256" key="1">
    <source>
        <dbReference type="SAM" id="MobiDB-lite"/>
    </source>
</evidence>
<proteinExistence type="predicted"/>
<feature type="compositionally biased region" description="Basic and acidic residues" evidence="1">
    <location>
        <begin position="1"/>
        <end position="11"/>
    </location>
</feature>
<evidence type="ECO:0000313" key="3">
    <source>
        <dbReference type="Proteomes" id="UP000087171"/>
    </source>
</evidence>
<dbReference type="AlphaFoldDB" id="A0A1S2XFA5"/>
<dbReference type="RefSeq" id="XP_004488475.1">
    <property type="nucleotide sequence ID" value="XM_004488418.3"/>
</dbReference>
<dbReference type="PANTHER" id="PTHR12210">
    <property type="entry name" value="DULLARD PROTEIN PHOSPHATASE"/>
    <property type="match status" value="1"/>
</dbReference>
<feature type="region of interest" description="Disordered" evidence="1">
    <location>
        <begin position="1"/>
        <end position="109"/>
    </location>
</feature>
<dbReference type="InterPro" id="IPR023214">
    <property type="entry name" value="HAD_sf"/>
</dbReference>
<dbReference type="InterPro" id="IPR004274">
    <property type="entry name" value="FCP1_dom"/>
</dbReference>
<dbReference type="eggNOG" id="ENOG502QR82">
    <property type="taxonomic scope" value="Eukaryota"/>
</dbReference>
<dbReference type="FunFam" id="3.40.50.1000:FF:000257">
    <property type="entry name" value="Haloacid dehalogenase-like hydrolase (HAD) superfamily protein"/>
    <property type="match status" value="1"/>
</dbReference>
<dbReference type="GeneID" id="101503892"/>
<accession>A0A1S2XFA5</accession>
<feature type="compositionally biased region" description="Polar residues" evidence="1">
    <location>
        <begin position="257"/>
        <end position="280"/>
    </location>
</feature>
<feature type="compositionally biased region" description="Polar residues" evidence="1">
    <location>
        <begin position="51"/>
        <end position="63"/>
    </location>
</feature>
<gene>
    <name evidence="4" type="primary">LOC101503892</name>
</gene>
<organism evidence="3 4">
    <name type="scientific">Cicer arietinum</name>
    <name type="common">Chickpea</name>
    <name type="synonym">Garbanzo</name>
    <dbReference type="NCBI Taxonomy" id="3827"/>
    <lineage>
        <taxon>Eukaryota</taxon>
        <taxon>Viridiplantae</taxon>
        <taxon>Streptophyta</taxon>
        <taxon>Embryophyta</taxon>
        <taxon>Tracheophyta</taxon>
        <taxon>Spermatophyta</taxon>
        <taxon>Magnoliopsida</taxon>
        <taxon>eudicotyledons</taxon>
        <taxon>Gunneridae</taxon>
        <taxon>Pentapetalae</taxon>
        <taxon>rosids</taxon>
        <taxon>fabids</taxon>
        <taxon>Fabales</taxon>
        <taxon>Fabaceae</taxon>
        <taxon>Papilionoideae</taxon>
        <taxon>50 kb inversion clade</taxon>
        <taxon>NPAAA clade</taxon>
        <taxon>Hologalegina</taxon>
        <taxon>IRL clade</taxon>
        <taxon>Cicereae</taxon>
        <taxon>Cicer</taxon>
    </lineage>
</organism>
<name>A0A1S2XFA5_CICAR</name>
<dbReference type="PaxDb" id="3827-XP_004488475.1"/>
<dbReference type="InterPro" id="IPR050365">
    <property type="entry name" value="TIM50"/>
</dbReference>
<dbReference type="OrthoDB" id="1711508at2759"/>
<dbReference type="Proteomes" id="UP000087171">
    <property type="component" value="Chromosome Ca1"/>
</dbReference>
<dbReference type="Gene3D" id="3.40.50.1000">
    <property type="entry name" value="HAD superfamily/HAD-like"/>
    <property type="match status" value="1"/>
</dbReference>
<dbReference type="PROSITE" id="PS50969">
    <property type="entry name" value="FCP1"/>
    <property type="match status" value="1"/>
</dbReference>
<dbReference type="Pfam" id="PF03031">
    <property type="entry name" value="NIF"/>
    <property type="match status" value="1"/>
</dbReference>
<evidence type="ECO:0000259" key="2">
    <source>
        <dbReference type="PROSITE" id="PS50969"/>
    </source>
</evidence>
<dbReference type="SUPFAM" id="SSF56784">
    <property type="entry name" value="HAD-like"/>
    <property type="match status" value="1"/>
</dbReference>
<evidence type="ECO:0000313" key="4">
    <source>
        <dbReference type="RefSeq" id="XP_004488475.1"/>
    </source>
</evidence>
<feature type="region of interest" description="Disordered" evidence="1">
    <location>
        <begin position="257"/>
        <end position="310"/>
    </location>
</feature>
<reference evidence="4" key="2">
    <citation type="submission" date="2025-08" db="UniProtKB">
        <authorList>
            <consortium name="RefSeq"/>
        </authorList>
    </citation>
    <scope>IDENTIFICATION</scope>
    <source>
        <tissue evidence="4">Etiolated seedlings</tissue>
    </source>
</reference>
<dbReference type="InterPro" id="IPR036412">
    <property type="entry name" value="HAD-like_sf"/>
</dbReference>
<feature type="compositionally biased region" description="Acidic residues" evidence="1">
    <location>
        <begin position="40"/>
        <end position="50"/>
    </location>
</feature>
<dbReference type="SMART" id="SM00577">
    <property type="entry name" value="CPDc"/>
    <property type="match status" value="1"/>
</dbReference>
<keyword evidence="3" id="KW-1185">Reference proteome</keyword>